<dbReference type="InterPro" id="IPR003593">
    <property type="entry name" value="AAA+_ATPase"/>
</dbReference>
<dbReference type="Pfam" id="PF00005">
    <property type="entry name" value="ABC_tran"/>
    <property type="match status" value="1"/>
</dbReference>
<proteinExistence type="predicted"/>
<dbReference type="KEGG" id="pkb:B4V02_14110"/>
<dbReference type="STRING" id="172713.GCA_001705305_01573"/>
<dbReference type="Proteomes" id="UP000214666">
    <property type="component" value="Chromosome"/>
</dbReference>
<evidence type="ECO:0000313" key="5">
    <source>
        <dbReference type="EMBL" id="ASR47728.1"/>
    </source>
</evidence>
<dbReference type="PANTHER" id="PTHR42734">
    <property type="entry name" value="METAL TRANSPORT SYSTEM ATP-BINDING PROTEIN TM_0124-RELATED"/>
    <property type="match status" value="1"/>
</dbReference>
<sequence>MMIAWVAPGFLKEREICVMLLASLEQVTFGYGDVPNLVDANVEIFSGEFVAITGPNGASKSTMLKLLLGLLQPWQGKVFMSDRTGEGKKLVVGFVSQQIAAFNGGFPSTILEFVRSGRYTHGSWLRRMRPEDHALTEQALRQVGMWDLRHRKIGELSGGQKQRICVARALAQESDLLILDEPTTGMDQESRHHFYDLMNQQVKEYGRTVVMVTHGLSEVQHYLDRIIELERKEDGGWKCCTTTSCSGHFVPVG</sequence>
<evidence type="ECO:0000313" key="6">
    <source>
        <dbReference type="Proteomes" id="UP000214666"/>
    </source>
</evidence>
<accession>A0A222WNZ8</accession>
<evidence type="ECO:0000259" key="4">
    <source>
        <dbReference type="PROSITE" id="PS50893"/>
    </source>
</evidence>
<evidence type="ECO:0000256" key="2">
    <source>
        <dbReference type="ARBA" id="ARBA00022741"/>
    </source>
</evidence>
<keyword evidence="6" id="KW-1185">Reference proteome</keyword>
<keyword evidence="3 5" id="KW-0067">ATP-binding</keyword>
<dbReference type="PROSITE" id="PS00211">
    <property type="entry name" value="ABC_TRANSPORTER_1"/>
    <property type="match status" value="1"/>
</dbReference>
<dbReference type="InterPro" id="IPR050153">
    <property type="entry name" value="Metal_Ion_Import_ABC"/>
</dbReference>
<dbReference type="PROSITE" id="PS50893">
    <property type="entry name" value="ABC_TRANSPORTER_2"/>
    <property type="match status" value="1"/>
</dbReference>
<evidence type="ECO:0000256" key="3">
    <source>
        <dbReference type="ARBA" id="ARBA00022840"/>
    </source>
</evidence>
<protein>
    <submittedName>
        <fullName evidence="5">Zinc ABC transporter ATP-binding protein</fullName>
    </submittedName>
</protein>
<dbReference type="InterPro" id="IPR003439">
    <property type="entry name" value="ABC_transporter-like_ATP-bd"/>
</dbReference>
<name>A0A222WNZ8_9BACL</name>
<evidence type="ECO:0000256" key="1">
    <source>
        <dbReference type="ARBA" id="ARBA00022448"/>
    </source>
</evidence>
<reference evidence="5 6" key="1">
    <citation type="submission" date="2017-03" db="EMBL/GenBank/DDBJ databases">
        <title>Complete genome sequence of Paenibacillus Kribbensis producing bioflocculants.</title>
        <authorList>
            <person name="Lee H.-G."/>
            <person name="Oh H.-M."/>
        </authorList>
    </citation>
    <scope>NUCLEOTIDE SEQUENCE [LARGE SCALE GENOMIC DNA]</scope>
    <source>
        <strain evidence="5 6">AM49</strain>
    </source>
</reference>
<dbReference type="SMART" id="SM00382">
    <property type="entry name" value="AAA"/>
    <property type="match status" value="1"/>
</dbReference>
<gene>
    <name evidence="5" type="ORF">B4V02_14110</name>
</gene>
<dbReference type="GO" id="GO:0016887">
    <property type="term" value="F:ATP hydrolysis activity"/>
    <property type="evidence" value="ECO:0007669"/>
    <property type="project" value="InterPro"/>
</dbReference>
<keyword evidence="1" id="KW-0813">Transport</keyword>
<keyword evidence="2" id="KW-0547">Nucleotide-binding</keyword>
<dbReference type="OrthoDB" id="9806726at2"/>
<dbReference type="PANTHER" id="PTHR42734:SF4">
    <property type="entry name" value="HIGH-AFFINITY ZINC UPTAKE SYSTEM ATP-BINDING PROTEIN ZNUC"/>
    <property type="match status" value="1"/>
</dbReference>
<dbReference type="SUPFAM" id="SSF52540">
    <property type="entry name" value="P-loop containing nucleoside triphosphate hydrolases"/>
    <property type="match status" value="1"/>
</dbReference>
<dbReference type="InterPro" id="IPR027417">
    <property type="entry name" value="P-loop_NTPase"/>
</dbReference>
<dbReference type="InterPro" id="IPR017871">
    <property type="entry name" value="ABC_transporter-like_CS"/>
</dbReference>
<dbReference type="Gene3D" id="3.40.50.300">
    <property type="entry name" value="P-loop containing nucleotide triphosphate hydrolases"/>
    <property type="match status" value="1"/>
</dbReference>
<dbReference type="GO" id="GO:0005524">
    <property type="term" value="F:ATP binding"/>
    <property type="evidence" value="ECO:0007669"/>
    <property type="project" value="UniProtKB-KW"/>
</dbReference>
<dbReference type="EMBL" id="CP020028">
    <property type="protein sequence ID" value="ASR47728.1"/>
    <property type="molecule type" value="Genomic_DNA"/>
</dbReference>
<dbReference type="AlphaFoldDB" id="A0A222WNZ8"/>
<feature type="domain" description="ABC transporter" evidence="4">
    <location>
        <begin position="22"/>
        <end position="252"/>
    </location>
</feature>
<organism evidence="5 6">
    <name type="scientific">Paenibacillus kribbensis</name>
    <dbReference type="NCBI Taxonomy" id="172713"/>
    <lineage>
        <taxon>Bacteria</taxon>
        <taxon>Bacillati</taxon>
        <taxon>Bacillota</taxon>
        <taxon>Bacilli</taxon>
        <taxon>Bacillales</taxon>
        <taxon>Paenibacillaceae</taxon>
        <taxon>Paenibacillus</taxon>
    </lineage>
</organism>